<dbReference type="Gene3D" id="3.40.710.10">
    <property type="entry name" value="DD-peptidase/beta-lactamase superfamily"/>
    <property type="match status" value="1"/>
</dbReference>
<name>A0ABN2WVX7_9MICO</name>
<gene>
    <name evidence="2" type="ORF">GCM10009823_21880</name>
</gene>
<evidence type="ECO:0000313" key="3">
    <source>
        <dbReference type="Proteomes" id="UP001500984"/>
    </source>
</evidence>
<dbReference type="InterPro" id="IPR000871">
    <property type="entry name" value="Beta-lactam_class-A"/>
</dbReference>
<dbReference type="InterPro" id="IPR045155">
    <property type="entry name" value="Beta-lactam_cat"/>
</dbReference>
<dbReference type="PANTHER" id="PTHR35333">
    <property type="entry name" value="BETA-LACTAMASE"/>
    <property type="match status" value="1"/>
</dbReference>
<organism evidence="2 3">
    <name type="scientific">Brevibacterium salitolerans</name>
    <dbReference type="NCBI Taxonomy" id="1403566"/>
    <lineage>
        <taxon>Bacteria</taxon>
        <taxon>Bacillati</taxon>
        <taxon>Actinomycetota</taxon>
        <taxon>Actinomycetes</taxon>
        <taxon>Micrococcales</taxon>
        <taxon>Brevibacteriaceae</taxon>
        <taxon>Brevibacterium</taxon>
    </lineage>
</organism>
<evidence type="ECO:0000259" key="1">
    <source>
        <dbReference type="Pfam" id="PF13354"/>
    </source>
</evidence>
<evidence type="ECO:0000313" key="2">
    <source>
        <dbReference type="EMBL" id="GAA2099837.1"/>
    </source>
</evidence>
<keyword evidence="3" id="KW-1185">Reference proteome</keyword>
<dbReference type="PANTHER" id="PTHR35333:SF3">
    <property type="entry name" value="BETA-LACTAMASE-TYPE TRANSPEPTIDASE FOLD CONTAINING PROTEIN"/>
    <property type="match status" value="1"/>
</dbReference>
<dbReference type="RefSeq" id="WP_291793140.1">
    <property type="nucleotide sequence ID" value="NZ_BAAAPZ010000008.1"/>
</dbReference>
<reference evidence="2 3" key="1">
    <citation type="journal article" date="2019" name="Int. J. Syst. Evol. Microbiol.">
        <title>The Global Catalogue of Microorganisms (GCM) 10K type strain sequencing project: providing services to taxonomists for standard genome sequencing and annotation.</title>
        <authorList>
            <consortium name="The Broad Institute Genomics Platform"/>
            <consortium name="The Broad Institute Genome Sequencing Center for Infectious Disease"/>
            <person name="Wu L."/>
            <person name="Ma J."/>
        </authorList>
    </citation>
    <scope>NUCLEOTIDE SEQUENCE [LARGE SCALE GENOMIC DNA]</scope>
    <source>
        <strain evidence="2 3">JCM 15900</strain>
    </source>
</reference>
<protein>
    <recommendedName>
        <fullName evidence="1">Beta-lactamase class A catalytic domain-containing protein</fullName>
    </recommendedName>
</protein>
<proteinExistence type="predicted"/>
<dbReference type="SUPFAM" id="SSF56601">
    <property type="entry name" value="beta-lactamase/transpeptidase-like"/>
    <property type="match status" value="1"/>
</dbReference>
<dbReference type="InterPro" id="IPR012338">
    <property type="entry name" value="Beta-lactam/transpept-like"/>
</dbReference>
<dbReference type="Proteomes" id="UP001500984">
    <property type="component" value="Unassembled WGS sequence"/>
</dbReference>
<accession>A0ABN2WVX7</accession>
<comment type="caution">
    <text evidence="2">The sequence shown here is derived from an EMBL/GenBank/DDBJ whole genome shotgun (WGS) entry which is preliminary data.</text>
</comment>
<sequence length="187" mass="19650">MFALHGEHLDPTHPADGTRLSIAELMRRMIDRSSNEATNHLIEMLGLRRVAEGVDELGLSATSVRRMIGDPAAVERGLANETCAADLARTLLALVRGTGLSESSHRFAAAALEAQRIRIITPALRAGVPSGSKSGWVDGYRHDAAFLGAPGSSGMRVLAVMTAGMDEARADSVIAGTARTLLPDLAG</sequence>
<dbReference type="Pfam" id="PF13354">
    <property type="entry name" value="Beta-lactamase2"/>
    <property type="match status" value="1"/>
</dbReference>
<feature type="domain" description="Beta-lactamase class A catalytic" evidence="1">
    <location>
        <begin position="16"/>
        <end position="162"/>
    </location>
</feature>
<dbReference type="EMBL" id="BAAAPZ010000008">
    <property type="protein sequence ID" value="GAA2099837.1"/>
    <property type="molecule type" value="Genomic_DNA"/>
</dbReference>